<dbReference type="AlphaFoldDB" id="A0A498J1Q0"/>
<name>A0A498J1Q0_MALDO</name>
<evidence type="ECO:0000313" key="3">
    <source>
        <dbReference type="Proteomes" id="UP000290289"/>
    </source>
</evidence>
<dbReference type="EMBL" id="RDQH01000336">
    <property type="protein sequence ID" value="RXH87753.1"/>
    <property type="molecule type" value="Genomic_DNA"/>
</dbReference>
<comment type="caution">
    <text evidence="2">The sequence shown here is derived from an EMBL/GenBank/DDBJ whole genome shotgun (WGS) entry which is preliminary data.</text>
</comment>
<protein>
    <submittedName>
        <fullName evidence="2">Uncharacterized protein</fullName>
    </submittedName>
</protein>
<sequence>MSSYCIKTLNMKREQNGPPIFTAVSPRCLFSSTEIHTIRWKKQEEPAASGSGDPEASGSDESEVDVLNTLKGIILRM</sequence>
<organism evidence="2 3">
    <name type="scientific">Malus domestica</name>
    <name type="common">Apple</name>
    <name type="synonym">Pyrus malus</name>
    <dbReference type="NCBI Taxonomy" id="3750"/>
    <lineage>
        <taxon>Eukaryota</taxon>
        <taxon>Viridiplantae</taxon>
        <taxon>Streptophyta</taxon>
        <taxon>Embryophyta</taxon>
        <taxon>Tracheophyta</taxon>
        <taxon>Spermatophyta</taxon>
        <taxon>Magnoliopsida</taxon>
        <taxon>eudicotyledons</taxon>
        <taxon>Gunneridae</taxon>
        <taxon>Pentapetalae</taxon>
        <taxon>rosids</taxon>
        <taxon>fabids</taxon>
        <taxon>Rosales</taxon>
        <taxon>Rosaceae</taxon>
        <taxon>Amygdaloideae</taxon>
        <taxon>Maleae</taxon>
        <taxon>Malus</taxon>
    </lineage>
</organism>
<accession>A0A498J1Q0</accession>
<evidence type="ECO:0000256" key="1">
    <source>
        <dbReference type="SAM" id="MobiDB-lite"/>
    </source>
</evidence>
<gene>
    <name evidence="2" type="ORF">DVH24_034653</name>
</gene>
<feature type="region of interest" description="Disordered" evidence="1">
    <location>
        <begin position="40"/>
        <end position="64"/>
    </location>
</feature>
<evidence type="ECO:0000313" key="2">
    <source>
        <dbReference type="EMBL" id="RXH87753.1"/>
    </source>
</evidence>
<proteinExistence type="predicted"/>
<reference evidence="2 3" key="1">
    <citation type="submission" date="2018-10" db="EMBL/GenBank/DDBJ databases">
        <title>A high-quality apple genome assembly.</title>
        <authorList>
            <person name="Hu J."/>
        </authorList>
    </citation>
    <scope>NUCLEOTIDE SEQUENCE [LARGE SCALE GENOMIC DNA]</scope>
    <source>
        <strain evidence="3">cv. HFTH1</strain>
        <tissue evidence="2">Young leaf</tissue>
    </source>
</reference>
<dbReference type="Proteomes" id="UP000290289">
    <property type="component" value="Chromosome 10"/>
</dbReference>
<keyword evidence="3" id="KW-1185">Reference proteome</keyword>